<organism evidence="3 4">
    <name type="scientific">Saccharopolyspora phatthalungensis</name>
    <dbReference type="NCBI Taxonomy" id="664693"/>
    <lineage>
        <taxon>Bacteria</taxon>
        <taxon>Bacillati</taxon>
        <taxon>Actinomycetota</taxon>
        <taxon>Actinomycetes</taxon>
        <taxon>Pseudonocardiales</taxon>
        <taxon>Pseudonocardiaceae</taxon>
        <taxon>Saccharopolyspora</taxon>
    </lineage>
</organism>
<dbReference type="GO" id="GO:0004222">
    <property type="term" value="F:metalloendopeptidase activity"/>
    <property type="evidence" value="ECO:0007669"/>
    <property type="project" value="TreeGrafter"/>
</dbReference>
<dbReference type="Pfam" id="PF01551">
    <property type="entry name" value="Peptidase_M23"/>
    <property type="match status" value="1"/>
</dbReference>
<dbReference type="PANTHER" id="PTHR21666:SF270">
    <property type="entry name" value="MUREIN HYDROLASE ACTIVATOR ENVC"/>
    <property type="match status" value="1"/>
</dbReference>
<feature type="domain" description="M23ase beta-sheet core" evidence="2">
    <location>
        <begin position="88"/>
        <end position="182"/>
    </location>
</feature>
<dbReference type="PANTHER" id="PTHR21666">
    <property type="entry name" value="PEPTIDASE-RELATED"/>
    <property type="match status" value="1"/>
</dbReference>
<evidence type="ECO:0000259" key="2">
    <source>
        <dbReference type="Pfam" id="PF01551"/>
    </source>
</evidence>
<dbReference type="InterPro" id="IPR011055">
    <property type="entry name" value="Dup_hybrid_motif"/>
</dbReference>
<proteinExistence type="predicted"/>
<name>A0A840PUK3_9PSEU</name>
<reference evidence="3 4" key="1">
    <citation type="submission" date="2020-08" db="EMBL/GenBank/DDBJ databases">
        <title>Sequencing the genomes of 1000 actinobacteria strains.</title>
        <authorList>
            <person name="Klenk H.-P."/>
        </authorList>
    </citation>
    <scope>NUCLEOTIDE SEQUENCE [LARGE SCALE GENOMIC DNA]</scope>
    <source>
        <strain evidence="3 4">DSM 45584</strain>
    </source>
</reference>
<dbReference type="CDD" id="cd12797">
    <property type="entry name" value="M23_peptidase"/>
    <property type="match status" value="1"/>
</dbReference>
<keyword evidence="4" id="KW-1185">Reference proteome</keyword>
<dbReference type="InterPro" id="IPR050570">
    <property type="entry name" value="Cell_wall_metabolism_enzyme"/>
</dbReference>
<comment type="caution">
    <text evidence="3">The sequence shown here is derived from an EMBL/GenBank/DDBJ whole genome shotgun (WGS) entry which is preliminary data.</text>
</comment>
<dbReference type="Gene3D" id="2.70.70.10">
    <property type="entry name" value="Glucose Permease (Domain IIA)"/>
    <property type="match status" value="1"/>
</dbReference>
<protein>
    <submittedName>
        <fullName evidence="3">Murein DD-endopeptidase MepM/ murein hydrolase activator NlpD</fullName>
    </submittedName>
</protein>
<dbReference type="InterPro" id="IPR016047">
    <property type="entry name" value="M23ase_b-sheet_dom"/>
</dbReference>
<dbReference type="EMBL" id="JACHIW010000001">
    <property type="protein sequence ID" value="MBB5153972.1"/>
    <property type="molecule type" value="Genomic_DNA"/>
</dbReference>
<dbReference type="SUPFAM" id="SSF51261">
    <property type="entry name" value="Duplicated hybrid motif"/>
    <property type="match status" value="1"/>
</dbReference>
<dbReference type="RefSeq" id="WP_184725340.1">
    <property type="nucleotide sequence ID" value="NZ_JACHIW010000001.1"/>
</dbReference>
<evidence type="ECO:0000313" key="3">
    <source>
        <dbReference type="EMBL" id="MBB5153972.1"/>
    </source>
</evidence>
<sequence length="195" mass="20572">MAMRQKTVIGGLVVLLVISALGPIGAVTAALAVQDAHPKLPAVGRDRAVNFAARAPRRSERAVEPPPAWVTPTEGEISSGFGERGGTVHKGIDIANEIGTPIRAVSPGTVIDCGPASGFGLWIRIVHQGDVVSIYGHIDETFVAVGQPVRPGQLIATMGDRGQSTGPHLHFQLEVAGRPVDPELFYRDVSAWLTH</sequence>
<gene>
    <name evidence="3" type="ORF">BJ970_001506</name>
</gene>
<evidence type="ECO:0000256" key="1">
    <source>
        <dbReference type="SAM" id="MobiDB-lite"/>
    </source>
</evidence>
<dbReference type="Proteomes" id="UP000584374">
    <property type="component" value="Unassembled WGS sequence"/>
</dbReference>
<dbReference type="AlphaFoldDB" id="A0A840PUK3"/>
<evidence type="ECO:0000313" key="4">
    <source>
        <dbReference type="Proteomes" id="UP000584374"/>
    </source>
</evidence>
<accession>A0A840PUK3</accession>
<keyword evidence="3" id="KW-0378">Hydrolase</keyword>
<feature type="region of interest" description="Disordered" evidence="1">
    <location>
        <begin position="56"/>
        <end position="82"/>
    </location>
</feature>